<dbReference type="Proteomes" id="UP000001522">
    <property type="component" value="Chromosome"/>
</dbReference>
<accession>D3UHC7</accession>
<dbReference type="HOGENOM" id="CLU_1515899_0_0_7"/>
<organism evidence="1 2">
    <name type="scientific">Helicobacter mustelae (strain ATCC 43772 / CCUG 25715 / CIP 103759 / LMG 18044 / NCTC 12198 / R85-136P)</name>
    <name type="common">Campylobacter mustelae</name>
    <dbReference type="NCBI Taxonomy" id="679897"/>
    <lineage>
        <taxon>Bacteria</taxon>
        <taxon>Pseudomonadati</taxon>
        <taxon>Campylobacterota</taxon>
        <taxon>Epsilonproteobacteria</taxon>
        <taxon>Campylobacterales</taxon>
        <taxon>Helicobacteraceae</taxon>
        <taxon>Helicobacter</taxon>
    </lineage>
</organism>
<reference evidence="1 2" key="1">
    <citation type="journal article" date="2010" name="BMC Genomics">
        <title>Comparative genomics and proteomics of Helicobacter mustelae, an ulcerogenic and carcinogenic gastric pathogen.</title>
        <authorList>
            <person name="O'Toole P.W."/>
            <person name="Snelling W.J."/>
            <person name="Canchaya C."/>
            <person name="Forde B.M."/>
            <person name="Hardie K.R."/>
            <person name="Josenhans C."/>
            <person name="Graham R.L.J."/>
            <person name="McMullan G."/>
            <person name="Parkhill J."/>
            <person name="Belda E."/>
            <person name="Bentley S.D."/>
        </authorList>
    </citation>
    <scope>NUCLEOTIDE SEQUENCE [LARGE SCALE GENOMIC DNA]</scope>
    <source>
        <strain evidence="2">ATCC 43772 / LMG 18044 / NCTC 12198 / 12198</strain>
    </source>
</reference>
<dbReference type="KEGG" id="hms:HMU06410"/>
<protein>
    <submittedName>
        <fullName evidence="1">Uncharacterized protein</fullName>
    </submittedName>
</protein>
<sequence>MQIKLGQIDFNSSVPLLFYVQVKSDEPIIFDVANLQFFQNVQTFHVLTSKEVIASNYDFQALLQNFNISMPPMNNPQYFPNPYPIFFTYSPFMAPLGGFYGGGFNMNGNYYREAEYSRRILAAHYFRKSTLHKTGFTSGFVAVALRKLTNESPLQLRVQVGSDTHTFKFEVGIPPKK</sequence>
<evidence type="ECO:0000313" key="1">
    <source>
        <dbReference type="EMBL" id="CBG39899.1"/>
    </source>
</evidence>
<proteinExistence type="predicted"/>
<dbReference type="AlphaFoldDB" id="D3UHC7"/>
<gene>
    <name evidence="1" type="ordered locus">HMU06410</name>
</gene>
<evidence type="ECO:0000313" key="2">
    <source>
        <dbReference type="Proteomes" id="UP000001522"/>
    </source>
</evidence>
<name>D3UHC7_HELM1</name>
<keyword evidence="2" id="KW-1185">Reference proteome</keyword>
<dbReference type="EMBL" id="FN555004">
    <property type="protein sequence ID" value="CBG39899.1"/>
    <property type="molecule type" value="Genomic_DNA"/>
</dbReference>